<dbReference type="PANTHER" id="PTHR47566:SF1">
    <property type="entry name" value="PROTEIN NUD1"/>
    <property type="match status" value="1"/>
</dbReference>
<dbReference type="Pfam" id="PF18962">
    <property type="entry name" value="Por_Secre_tail"/>
    <property type="match status" value="1"/>
</dbReference>
<dbReference type="InterPro" id="IPR032675">
    <property type="entry name" value="LRR_dom_sf"/>
</dbReference>
<evidence type="ECO:0000313" key="6">
    <source>
        <dbReference type="Proteomes" id="UP001261871"/>
    </source>
</evidence>
<sequence>MYSYSNQLTALDLNNNILLETLIAFSNQITSLDLSKNSNLNLVYLDNNPLSYLNIQNGNNKNFILPSVTNKKNATAFYTSFLTSGTLSCIQVDDPIYSNANWSSIKNNTVNFNTDCATSNLYTYIPDVNFENKLISLGIDSGVADGKVLTSNVDKLTALDVSSSSISDLTGIQDFTSLKELICNVNNLTMLDVSKNLALTSLECSYNKLSALDVSKNLSLESLRCEVNYITSLDVSNNLSLGALYCYTNLLSDLDVSKNLSLVTLYFDNNKISTIDVSKNTILGALSYSGNNVTTIDVSKNSSLGFLNCQSNQVTNLDLSHNLMLNSLFCNDNQITELDLSKHIYFIFLLCQNNKLLNLNLKNGSNVHFDTQLLNFTGNPDLTCIQVDDETYSNANWAGAKDVTASYSTNCNPYTLIPDSNFEQKLIDLGIDTDGLNGKVDRSRINTLTSLDVSEKEIKSLKGIEDFADLTTLNCSSNQLSVLDISKNTALETLHCSYNQLTTLDVSKNTGLMILNCFSNQLTALDIKNQTMLRSLDCSFNQLGVLDISTNKYLYSLNCSSNQLTTLDVSINTGLTSLICTSNQLTTLDISNQKELNYLGCSSNQLTALDITKNTALWSLSCDSNQLTALDIRANTELEALYCSSNQLTALDISNQTKLIYLDCSSNQITALDVSNHKDLWNFSCNSNQLTYLNLKNGYNSHFNTISFIDNPKLTCIQVDNAIYSNTNWADKKDATANYNVDCPLYALIPDSSFEQKLIDLGIDTDGLNGKITPADVNSITTLDLSNSNITDLTGIENFTALTTLNCSNNQLISLDLSKNTNLQILYVTGNPLVYINLKNGNNQNLIVESQTAKNTANTQGTSFLGLTSLGCVKVDSVAYSNTNWSKIKESTTIYSETCTLGIEDSVFDKVAIYPNPAKGELHIDNIVLEKATVYDALGKLIKTTTFTSGANDNTLHLEGFPTGVYYIYLESEGANTAKKIIVE</sequence>
<keyword evidence="6" id="KW-1185">Reference proteome</keyword>
<keyword evidence="1" id="KW-0433">Leucine-rich repeat</keyword>
<dbReference type="Gene3D" id="3.80.10.10">
    <property type="entry name" value="Ribonuclease Inhibitor"/>
    <property type="match status" value="3"/>
</dbReference>
<dbReference type="InterPro" id="IPR001611">
    <property type="entry name" value="Leu-rich_rpt"/>
</dbReference>
<proteinExistence type="predicted"/>
<protein>
    <submittedName>
        <fullName evidence="5">Leucine-rich repeat (LRR) protein</fullName>
    </submittedName>
</protein>
<comment type="caution">
    <text evidence="5">The sequence shown here is derived from an EMBL/GenBank/DDBJ whole genome shotgun (WGS) entry which is preliminary data.</text>
</comment>
<name>A0ABU1S442_9FLAO</name>
<evidence type="ECO:0000256" key="1">
    <source>
        <dbReference type="ARBA" id="ARBA00022614"/>
    </source>
</evidence>
<keyword evidence="2" id="KW-0732">Signal</keyword>
<dbReference type="PANTHER" id="PTHR47566">
    <property type="match status" value="1"/>
</dbReference>
<dbReference type="EMBL" id="JAVDTX010000003">
    <property type="protein sequence ID" value="MDR6844970.1"/>
    <property type="molecule type" value="Genomic_DNA"/>
</dbReference>
<organism evidence="5 6">
    <name type="scientific">Flavobacterium granuli</name>
    <dbReference type="NCBI Taxonomy" id="280093"/>
    <lineage>
        <taxon>Bacteria</taxon>
        <taxon>Pseudomonadati</taxon>
        <taxon>Bacteroidota</taxon>
        <taxon>Flavobacteriia</taxon>
        <taxon>Flavobacteriales</taxon>
        <taxon>Flavobacteriaceae</taxon>
        <taxon>Flavobacterium</taxon>
    </lineage>
</organism>
<dbReference type="PROSITE" id="PS51450">
    <property type="entry name" value="LRR"/>
    <property type="match status" value="1"/>
</dbReference>
<dbReference type="InterPro" id="IPR052574">
    <property type="entry name" value="CDIRP"/>
</dbReference>
<dbReference type="Proteomes" id="UP001261871">
    <property type="component" value="Unassembled WGS sequence"/>
</dbReference>
<gene>
    <name evidence="5" type="ORF">J2W95_001669</name>
</gene>
<evidence type="ECO:0000256" key="2">
    <source>
        <dbReference type="ARBA" id="ARBA00022729"/>
    </source>
</evidence>
<dbReference type="NCBIfam" id="TIGR04183">
    <property type="entry name" value="Por_Secre_tail"/>
    <property type="match status" value="1"/>
</dbReference>
<dbReference type="InterPro" id="IPR026444">
    <property type="entry name" value="Secre_tail"/>
</dbReference>
<accession>A0ABU1S442</accession>
<dbReference type="SUPFAM" id="SSF52058">
    <property type="entry name" value="L domain-like"/>
    <property type="match status" value="3"/>
</dbReference>
<reference evidence="5 6" key="1">
    <citation type="submission" date="2023-07" db="EMBL/GenBank/DDBJ databases">
        <title>Sorghum-associated microbial communities from plants grown in Nebraska, USA.</title>
        <authorList>
            <person name="Schachtman D."/>
        </authorList>
    </citation>
    <scope>NUCLEOTIDE SEQUENCE [LARGE SCALE GENOMIC DNA]</scope>
    <source>
        <strain evidence="5 6">BE124</strain>
    </source>
</reference>
<evidence type="ECO:0000259" key="4">
    <source>
        <dbReference type="Pfam" id="PF18962"/>
    </source>
</evidence>
<evidence type="ECO:0000313" key="5">
    <source>
        <dbReference type="EMBL" id="MDR6844970.1"/>
    </source>
</evidence>
<evidence type="ECO:0000256" key="3">
    <source>
        <dbReference type="ARBA" id="ARBA00022737"/>
    </source>
</evidence>
<feature type="domain" description="Secretion system C-terminal sorting" evidence="4">
    <location>
        <begin position="913"/>
        <end position="983"/>
    </location>
</feature>
<keyword evidence="3" id="KW-0677">Repeat</keyword>